<gene>
    <name evidence="3" type="ORF">FWILDA_LOCUS1222</name>
</gene>
<accession>A0A9W4WU45</accession>
<evidence type="ECO:0000313" key="4">
    <source>
        <dbReference type="Proteomes" id="UP001153678"/>
    </source>
</evidence>
<comment type="caution">
    <text evidence="3">The sequence shown here is derived from an EMBL/GenBank/DDBJ whole genome shotgun (WGS) entry which is preliminary data.</text>
</comment>
<dbReference type="GO" id="GO:0000978">
    <property type="term" value="F:RNA polymerase II cis-regulatory region sequence-specific DNA binding"/>
    <property type="evidence" value="ECO:0007669"/>
    <property type="project" value="TreeGrafter"/>
</dbReference>
<dbReference type="EMBL" id="CAMKVN010000109">
    <property type="protein sequence ID" value="CAI2163747.1"/>
    <property type="molecule type" value="Genomic_DNA"/>
</dbReference>
<dbReference type="CDD" id="cd00167">
    <property type="entry name" value="SANT"/>
    <property type="match status" value="1"/>
</dbReference>
<feature type="domain" description="Myb-like" evidence="1">
    <location>
        <begin position="11"/>
        <end position="62"/>
    </location>
</feature>
<dbReference type="Gene3D" id="1.10.10.60">
    <property type="entry name" value="Homeodomain-like"/>
    <property type="match status" value="2"/>
</dbReference>
<evidence type="ECO:0000259" key="1">
    <source>
        <dbReference type="PROSITE" id="PS50090"/>
    </source>
</evidence>
<dbReference type="Proteomes" id="UP001153678">
    <property type="component" value="Unassembled WGS sequence"/>
</dbReference>
<dbReference type="GO" id="GO:0000981">
    <property type="term" value="F:DNA-binding transcription factor activity, RNA polymerase II-specific"/>
    <property type="evidence" value="ECO:0007669"/>
    <property type="project" value="TreeGrafter"/>
</dbReference>
<dbReference type="PANTHER" id="PTHR45614">
    <property type="entry name" value="MYB PROTEIN-RELATED"/>
    <property type="match status" value="1"/>
</dbReference>
<name>A0A9W4WU45_9GLOM</name>
<evidence type="ECO:0000313" key="3">
    <source>
        <dbReference type="EMBL" id="CAI2163747.1"/>
    </source>
</evidence>
<keyword evidence="4" id="KW-1185">Reference proteome</keyword>
<feature type="domain" description="HTH myb-type" evidence="2">
    <location>
        <begin position="17"/>
        <end position="66"/>
    </location>
</feature>
<organism evidence="3 4">
    <name type="scientific">Funneliformis geosporum</name>
    <dbReference type="NCBI Taxonomy" id="1117311"/>
    <lineage>
        <taxon>Eukaryota</taxon>
        <taxon>Fungi</taxon>
        <taxon>Fungi incertae sedis</taxon>
        <taxon>Mucoromycota</taxon>
        <taxon>Glomeromycotina</taxon>
        <taxon>Glomeromycetes</taxon>
        <taxon>Glomerales</taxon>
        <taxon>Glomeraceae</taxon>
        <taxon>Funneliformis</taxon>
    </lineage>
</organism>
<dbReference type="InterPro" id="IPR050560">
    <property type="entry name" value="MYB_TF"/>
</dbReference>
<dbReference type="PROSITE" id="PS51294">
    <property type="entry name" value="HTH_MYB"/>
    <property type="match status" value="2"/>
</dbReference>
<dbReference type="InterPro" id="IPR009057">
    <property type="entry name" value="Homeodomain-like_sf"/>
</dbReference>
<proteinExistence type="predicted"/>
<dbReference type="AlphaFoldDB" id="A0A9W4WU45"/>
<dbReference type="InterPro" id="IPR001005">
    <property type="entry name" value="SANT/Myb"/>
</dbReference>
<dbReference type="Pfam" id="PF00249">
    <property type="entry name" value="Myb_DNA-binding"/>
    <property type="match status" value="2"/>
</dbReference>
<feature type="domain" description="Myb-like" evidence="1">
    <location>
        <begin position="63"/>
        <end position="113"/>
    </location>
</feature>
<sequence>MLKETRKAQKSLDTNVGHWSKEEDEKLKRLIKDFGAKRWRIIASKMGTRDAKQCRERFCGHLEKSINKNPLSSFEDEMVVRYRESNHGWAEIAKLLGNNRTPNQIKNNYNQRLSKGSKPSSLNLSSQISRNVVCIDASISR</sequence>
<dbReference type="SMART" id="SM00717">
    <property type="entry name" value="SANT"/>
    <property type="match status" value="2"/>
</dbReference>
<evidence type="ECO:0000259" key="2">
    <source>
        <dbReference type="PROSITE" id="PS51294"/>
    </source>
</evidence>
<feature type="domain" description="HTH myb-type" evidence="2">
    <location>
        <begin position="89"/>
        <end position="117"/>
    </location>
</feature>
<reference evidence="3" key="1">
    <citation type="submission" date="2022-08" db="EMBL/GenBank/DDBJ databases">
        <authorList>
            <person name="Kallberg Y."/>
            <person name="Tangrot J."/>
            <person name="Rosling A."/>
        </authorList>
    </citation>
    <scope>NUCLEOTIDE SEQUENCE</scope>
    <source>
        <strain evidence="3">Wild A</strain>
    </source>
</reference>
<dbReference type="GO" id="GO:0005634">
    <property type="term" value="C:nucleus"/>
    <property type="evidence" value="ECO:0007669"/>
    <property type="project" value="TreeGrafter"/>
</dbReference>
<dbReference type="SUPFAM" id="SSF46689">
    <property type="entry name" value="Homeodomain-like"/>
    <property type="match status" value="1"/>
</dbReference>
<dbReference type="PROSITE" id="PS50090">
    <property type="entry name" value="MYB_LIKE"/>
    <property type="match status" value="2"/>
</dbReference>
<protein>
    <submittedName>
        <fullName evidence="3">17529_t:CDS:1</fullName>
    </submittedName>
</protein>
<dbReference type="OrthoDB" id="2143914at2759"/>
<dbReference type="InterPro" id="IPR017930">
    <property type="entry name" value="Myb_dom"/>
</dbReference>